<dbReference type="Proteomes" id="UP001164705">
    <property type="component" value="Chromosome"/>
</dbReference>
<evidence type="ECO:0008006" key="3">
    <source>
        <dbReference type="Google" id="ProtNLM"/>
    </source>
</evidence>
<evidence type="ECO:0000313" key="1">
    <source>
        <dbReference type="EMBL" id="WAC03424.1"/>
    </source>
</evidence>
<dbReference type="KEGG" id="lnu:N7U66_07905"/>
<reference evidence="1" key="1">
    <citation type="submission" date="2022-11" db="EMBL/GenBank/DDBJ databases">
        <title>Lacinutrix neustonica HL-RS19T sp. nov., isolated from the surface microlayer sample of brackish Lake Shihwa.</title>
        <authorList>
            <person name="Choi J.Y."/>
            <person name="Hwang C.Y."/>
        </authorList>
    </citation>
    <scope>NUCLEOTIDE SEQUENCE</scope>
    <source>
        <strain evidence="1">HL-RS19</strain>
    </source>
</reference>
<keyword evidence="2" id="KW-1185">Reference proteome</keyword>
<protein>
    <recommendedName>
        <fullName evidence="3">PRMT5 arginine-N-methyltransferase domain-containing protein</fullName>
    </recommendedName>
</protein>
<evidence type="ECO:0000313" key="2">
    <source>
        <dbReference type="Proteomes" id="UP001164705"/>
    </source>
</evidence>
<dbReference type="AlphaFoldDB" id="A0A9E8SFH5"/>
<name>A0A9E8SFH5_9FLAO</name>
<dbReference type="InterPro" id="IPR029063">
    <property type="entry name" value="SAM-dependent_MTases_sf"/>
</dbReference>
<sequence>MEYEVKLTVYNTLGMNLQQKIRHTTSEYFEDTIHPLKLSQATSVYKSILNSICGEALSAEEGREDLLLDNGKPLGTLMASYCLDDVLRTRQFIHGINDAIIDKSKTQNSIHIMYAGTGPFATLLLPIILKPYTVDIKYTFLEINSFSFKLLKRVLSKLELEAHDITLVNEDATTYQIDSKNEPDIIVSEAMQNALAKEQQVPIYLNLIRQVKYDALFIPEKIELYIGLTQTGIPMEALQLKHYHQKTKVFEVSKTALFGSHESKTQSYAVKSFPINKTVIAPEILKGYDYLVLITKIQIYKKIKIGINDSALTTPIFVSGIPRNLQGSITFNTQYKISSEPKLEYSIHLPGVV</sequence>
<accession>A0A9E8SFH5</accession>
<gene>
    <name evidence="1" type="ORF">N7U66_07905</name>
</gene>
<dbReference type="SUPFAM" id="SSF53335">
    <property type="entry name" value="S-adenosyl-L-methionine-dependent methyltransferases"/>
    <property type="match status" value="1"/>
</dbReference>
<dbReference type="Gene3D" id="3.40.50.150">
    <property type="entry name" value="Vaccinia Virus protein VP39"/>
    <property type="match status" value="1"/>
</dbReference>
<proteinExistence type="predicted"/>
<dbReference type="RefSeq" id="WP_267678007.1">
    <property type="nucleotide sequence ID" value="NZ_CP113088.1"/>
</dbReference>
<dbReference type="EMBL" id="CP113088">
    <property type="protein sequence ID" value="WAC03424.1"/>
    <property type="molecule type" value="Genomic_DNA"/>
</dbReference>
<organism evidence="1 2">
    <name type="scientific">Lacinutrix neustonica</name>
    <dbReference type="NCBI Taxonomy" id="2980107"/>
    <lineage>
        <taxon>Bacteria</taxon>
        <taxon>Pseudomonadati</taxon>
        <taxon>Bacteroidota</taxon>
        <taxon>Flavobacteriia</taxon>
        <taxon>Flavobacteriales</taxon>
        <taxon>Flavobacteriaceae</taxon>
        <taxon>Lacinutrix</taxon>
    </lineage>
</organism>